<dbReference type="PANTHER" id="PTHR42810:SF1">
    <property type="entry name" value="PURINE PERMEASE YWDJ-RELATED"/>
    <property type="match status" value="1"/>
</dbReference>
<feature type="transmembrane region" description="Helical" evidence="7">
    <location>
        <begin position="44"/>
        <end position="64"/>
    </location>
</feature>
<feature type="transmembrane region" description="Helical" evidence="7">
    <location>
        <begin position="160"/>
        <end position="179"/>
    </location>
</feature>
<feature type="transmembrane region" description="Helical" evidence="7">
    <location>
        <begin position="383"/>
        <end position="400"/>
    </location>
</feature>
<name>A0A132ND72_HYDSH</name>
<evidence type="ECO:0000256" key="6">
    <source>
        <dbReference type="ARBA" id="ARBA00023136"/>
    </source>
</evidence>
<reference evidence="9 10" key="1">
    <citation type="submission" date="2015-09" db="EMBL/GenBank/DDBJ databases">
        <title>Draft genome sequence of Hydrogenibacillus schlegelii DSM 2000.</title>
        <authorList>
            <person name="Hemp J."/>
        </authorList>
    </citation>
    <scope>NUCLEOTIDE SEQUENCE [LARGE SCALE GENOMIC DNA]</scope>
    <source>
        <strain evidence="9 10">MA 48</strain>
    </source>
</reference>
<reference evidence="8" key="2">
    <citation type="journal article" date="2021" name="Microbiology">
        <title>Metagenomic Analysis of the Microbial Community in the Underground Coal Fire Area (Kemerovo Region, Russia) Revealed Predominance of Thermophilic Members of the Phyla Deinococcus-thermus, Aquificae, and Firmicutes.</title>
        <authorList>
            <person name="Kadnikov V."/>
            <person name="Mardanov A.V."/>
            <person name="Beletsky A.V."/>
            <person name="Karnachuk O.V."/>
            <person name="Ravin N.V."/>
        </authorList>
    </citation>
    <scope>NUCLEOTIDE SEQUENCE</scope>
    <source>
        <strain evidence="8">RBS10-49</strain>
    </source>
</reference>
<dbReference type="PANTHER" id="PTHR42810">
    <property type="entry name" value="PURINE PERMEASE C1399.01C-RELATED"/>
    <property type="match status" value="1"/>
</dbReference>
<evidence type="ECO:0000256" key="3">
    <source>
        <dbReference type="ARBA" id="ARBA00022448"/>
    </source>
</evidence>
<feature type="transmembrane region" description="Helical" evidence="7">
    <location>
        <begin position="246"/>
        <end position="270"/>
    </location>
</feature>
<keyword evidence="4 7" id="KW-0812">Transmembrane</keyword>
<feature type="transmembrane region" description="Helical" evidence="7">
    <location>
        <begin position="76"/>
        <end position="94"/>
    </location>
</feature>
<comment type="caution">
    <text evidence="9">The sequence shown here is derived from an EMBL/GenBank/DDBJ whole genome shotgun (WGS) entry which is preliminary data.</text>
</comment>
<dbReference type="Pfam" id="PF00860">
    <property type="entry name" value="Xan_ur_permease"/>
    <property type="match status" value="1"/>
</dbReference>
<feature type="transmembrane region" description="Helical" evidence="7">
    <location>
        <begin position="326"/>
        <end position="347"/>
    </location>
</feature>
<dbReference type="InterPro" id="IPR006043">
    <property type="entry name" value="NCS2"/>
</dbReference>
<organism evidence="9 10">
    <name type="scientific">Hydrogenibacillus schlegelii</name>
    <name type="common">Bacillus schlegelii</name>
    <dbReference type="NCBI Taxonomy" id="1484"/>
    <lineage>
        <taxon>Bacteria</taxon>
        <taxon>Bacillati</taxon>
        <taxon>Bacillota</taxon>
        <taxon>Bacilli</taxon>
        <taxon>Bacillales</taxon>
        <taxon>Bacillales Family X. Incertae Sedis</taxon>
        <taxon>Hydrogenibacillus</taxon>
    </lineage>
</organism>
<dbReference type="STRING" id="1484.SA87_08730"/>
<keyword evidence="10" id="KW-1185">Reference proteome</keyword>
<evidence type="ECO:0000256" key="4">
    <source>
        <dbReference type="ARBA" id="ARBA00022692"/>
    </source>
</evidence>
<evidence type="ECO:0000256" key="2">
    <source>
        <dbReference type="ARBA" id="ARBA00008821"/>
    </source>
</evidence>
<dbReference type="AlphaFoldDB" id="A0A132ND72"/>
<dbReference type="GO" id="GO:0042907">
    <property type="term" value="F:xanthine transmembrane transporter activity"/>
    <property type="evidence" value="ECO:0007669"/>
    <property type="project" value="TreeGrafter"/>
</dbReference>
<evidence type="ECO:0000313" key="10">
    <source>
        <dbReference type="Proteomes" id="UP000243024"/>
    </source>
</evidence>
<dbReference type="EMBL" id="JXBB01000012">
    <property type="protein sequence ID" value="OAR04615.1"/>
    <property type="molecule type" value="Genomic_DNA"/>
</dbReference>
<gene>
    <name evidence="8" type="ORF">KM312_04895</name>
    <name evidence="9" type="ORF">SA87_08730</name>
</gene>
<feature type="transmembrane region" description="Helical" evidence="7">
    <location>
        <begin position="12"/>
        <end position="32"/>
    </location>
</feature>
<comment type="similarity">
    <text evidence="2">Belongs to the nucleobase:cation symporter-2 (NCS2) (TC 2.A.40) family.</text>
</comment>
<keyword evidence="6 7" id="KW-0472">Membrane</keyword>
<dbReference type="EMBL" id="JAHHQF010000047">
    <property type="protein sequence ID" value="MBT9281980.1"/>
    <property type="molecule type" value="Genomic_DNA"/>
</dbReference>
<evidence type="ECO:0000256" key="7">
    <source>
        <dbReference type="SAM" id="Phobius"/>
    </source>
</evidence>
<protein>
    <submittedName>
        <fullName evidence="8">Purine/pyrimidine permease</fullName>
    </submittedName>
</protein>
<dbReference type="NCBIfam" id="NF037981">
    <property type="entry name" value="NCS2_1"/>
    <property type="match status" value="1"/>
</dbReference>
<evidence type="ECO:0000313" key="8">
    <source>
        <dbReference type="EMBL" id="MBT9281980.1"/>
    </source>
</evidence>
<dbReference type="GO" id="GO:0005886">
    <property type="term" value="C:plasma membrane"/>
    <property type="evidence" value="ECO:0007669"/>
    <property type="project" value="TreeGrafter"/>
</dbReference>
<keyword evidence="3" id="KW-0813">Transport</keyword>
<dbReference type="Proteomes" id="UP000748108">
    <property type="component" value="Unassembled WGS sequence"/>
</dbReference>
<feature type="transmembrane region" description="Helical" evidence="7">
    <location>
        <begin position="186"/>
        <end position="209"/>
    </location>
</feature>
<keyword evidence="5 7" id="KW-1133">Transmembrane helix</keyword>
<evidence type="ECO:0000313" key="9">
    <source>
        <dbReference type="EMBL" id="OAR04615.1"/>
    </source>
</evidence>
<feature type="transmembrane region" description="Helical" evidence="7">
    <location>
        <begin position="353"/>
        <end position="371"/>
    </location>
</feature>
<feature type="transmembrane region" description="Helical" evidence="7">
    <location>
        <begin position="131"/>
        <end position="154"/>
    </location>
</feature>
<comment type="subcellular location">
    <subcellularLocation>
        <location evidence="1">Membrane</location>
        <topology evidence="1">Multi-pass membrane protein</topology>
    </subcellularLocation>
</comment>
<feature type="transmembrane region" description="Helical" evidence="7">
    <location>
        <begin position="100"/>
        <end position="119"/>
    </location>
</feature>
<proteinExistence type="inferred from homology"/>
<dbReference type="Proteomes" id="UP000243024">
    <property type="component" value="Unassembled WGS sequence"/>
</dbReference>
<evidence type="ECO:0000256" key="1">
    <source>
        <dbReference type="ARBA" id="ARBA00004141"/>
    </source>
</evidence>
<accession>A0A132ND72</accession>
<sequence>MRRAEAWGRRGLLALQWFWMMLANALVVPLVVGHAFGLSPAETARFLSATFVASGLGALVQGLFGHRLPIIEGPAGLWWNVFLLALETNAAFGVPPEAVGRKLTAAMLAGGVALFVLGRRGRLALSRLFTPFVRGVFMLVLPLSMSGTFVRGLFWDVGSPLGGAAALSVAVVALGFALSRRPVLRAYYALWSVVYGWALFAALEAAGLLRPGGAGGSGGTGTGGFSERGFSFPGLFFFGPPEADPAAIVLGVVTAIVLLSNVYASVFVTAEAAGVPAEERPARAARGAWASGVSHVLSGAFGVVGTVPLSISAGVIRLSGSADRGAFLAAAAGMGLVGGFPPVVGWLAGMPPAVGYAVLWVTFTQLVGFGLEELKGLPATPAWTAAVGLSVMLGVGLLFLPPDALGALPPAIRGIAGNGLIVAVLAAIGLERLMAPILRREG</sequence>
<evidence type="ECO:0000256" key="5">
    <source>
        <dbReference type="ARBA" id="ARBA00022989"/>
    </source>
</evidence>
<feature type="transmembrane region" description="Helical" evidence="7">
    <location>
        <begin position="412"/>
        <end position="430"/>
    </location>
</feature>
<dbReference type="RefSeq" id="WP_066199752.1">
    <property type="nucleotide sequence ID" value="NZ_JBDOQL010000174.1"/>
</dbReference>
<dbReference type="OrthoDB" id="5597247at2"/>